<sequence>MRSKMMSALKCFFRCLKGYAEVLQARSAAETKDIINQIGSSIIGIATMEIKEGQIRPGIEDALKRLDKPTRETRNAYGNRFAPQAQHGRVEVVCVLLEHDANVGVTAEDDDGEIASQGCVGDGARRHFDFAVRTSCRVRTCCSVTVWMPTRYLYKEISPLVL</sequence>
<dbReference type="EMBL" id="WHVB01000001">
    <property type="protein sequence ID" value="KAF8486858.1"/>
    <property type="molecule type" value="Genomic_DNA"/>
</dbReference>
<name>A0A9P5N518_9AGAM</name>
<dbReference type="AlphaFoldDB" id="A0A9P5N518"/>
<accession>A0A9P5N518</accession>
<evidence type="ECO:0000313" key="2">
    <source>
        <dbReference type="Proteomes" id="UP000759537"/>
    </source>
</evidence>
<comment type="caution">
    <text evidence="1">The sequence shown here is derived from an EMBL/GenBank/DDBJ whole genome shotgun (WGS) entry which is preliminary data.</text>
</comment>
<organism evidence="1 2">
    <name type="scientific">Russula ochroleuca</name>
    <dbReference type="NCBI Taxonomy" id="152965"/>
    <lineage>
        <taxon>Eukaryota</taxon>
        <taxon>Fungi</taxon>
        <taxon>Dikarya</taxon>
        <taxon>Basidiomycota</taxon>
        <taxon>Agaricomycotina</taxon>
        <taxon>Agaricomycetes</taxon>
        <taxon>Russulales</taxon>
        <taxon>Russulaceae</taxon>
        <taxon>Russula</taxon>
    </lineage>
</organism>
<gene>
    <name evidence="1" type="ORF">DFH94DRAFT_677937</name>
</gene>
<reference evidence="1" key="2">
    <citation type="journal article" date="2020" name="Nat. Commun.">
        <title>Large-scale genome sequencing of mycorrhizal fungi provides insights into the early evolution of symbiotic traits.</title>
        <authorList>
            <person name="Miyauchi S."/>
            <person name="Kiss E."/>
            <person name="Kuo A."/>
            <person name="Drula E."/>
            <person name="Kohler A."/>
            <person name="Sanchez-Garcia M."/>
            <person name="Morin E."/>
            <person name="Andreopoulos B."/>
            <person name="Barry K.W."/>
            <person name="Bonito G."/>
            <person name="Buee M."/>
            <person name="Carver A."/>
            <person name="Chen C."/>
            <person name="Cichocki N."/>
            <person name="Clum A."/>
            <person name="Culley D."/>
            <person name="Crous P.W."/>
            <person name="Fauchery L."/>
            <person name="Girlanda M."/>
            <person name="Hayes R.D."/>
            <person name="Keri Z."/>
            <person name="LaButti K."/>
            <person name="Lipzen A."/>
            <person name="Lombard V."/>
            <person name="Magnuson J."/>
            <person name="Maillard F."/>
            <person name="Murat C."/>
            <person name="Nolan M."/>
            <person name="Ohm R.A."/>
            <person name="Pangilinan J."/>
            <person name="Pereira M.F."/>
            <person name="Perotto S."/>
            <person name="Peter M."/>
            <person name="Pfister S."/>
            <person name="Riley R."/>
            <person name="Sitrit Y."/>
            <person name="Stielow J.B."/>
            <person name="Szollosi G."/>
            <person name="Zifcakova L."/>
            <person name="Stursova M."/>
            <person name="Spatafora J.W."/>
            <person name="Tedersoo L."/>
            <person name="Vaario L.M."/>
            <person name="Yamada A."/>
            <person name="Yan M."/>
            <person name="Wang P."/>
            <person name="Xu J."/>
            <person name="Bruns T."/>
            <person name="Baldrian P."/>
            <person name="Vilgalys R."/>
            <person name="Dunand C."/>
            <person name="Henrissat B."/>
            <person name="Grigoriev I.V."/>
            <person name="Hibbett D."/>
            <person name="Nagy L.G."/>
            <person name="Martin F.M."/>
        </authorList>
    </citation>
    <scope>NUCLEOTIDE SEQUENCE</scope>
    <source>
        <strain evidence="1">Prilba</strain>
    </source>
</reference>
<proteinExistence type="predicted"/>
<keyword evidence="2" id="KW-1185">Reference proteome</keyword>
<protein>
    <submittedName>
        <fullName evidence="1">Uncharacterized protein</fullName>
    </submittedName>
</protein>
<evidence type="ECO:0000313" key="1">
    <source>
        <dbReference type="EMBL" id="KAF8486858.1"/>
    </source>
</evidence>
<dbReference type="Proteomes" id="UP000759537">
    <property type="component" value="Unassembled WGS sequence"/>
</dbReference>
<reference evidence="1" key="1">
    <citation type="submission" date="2019-10" db="EMBL/GenBank/DDBJ databases">
        <authorList>
            <consortium name="DOE Joint Genome Institute"/>
            <person name="Kuo A."/>
            <person name="Miyauchi S."/>
            <person name="Kiss E."/>
            <person name="Drula E."/>
            <person name="Kohler A."/>
            <person name="Sanchez-Garcia M."/>
            <person name="Andreopoulos B."/>
            <person name="Barry K.W."/>
            <person name="Bonito G."/>
            <person name="Buee M."/>
            <person name="Carver A."/>
            <person name="Chen C."/>
            <person name="Cichocki N."/>
            <person name="Clum A."/>
            <person name="Culley D."/>
            <person name="Crous P.W."/>
            <person name="Fauchery L."/>
            <person name="Girlanda M."/>
            <person name="Hayes R."/>
            <person name="Keri Z."/>
            <person name="LaButti K."/>
            <person name="Lipzen A."/>
            <person name="Lombard V."/>
            <person name="Magnuson J."/>
            <person name="Maillard F."/>
            <person name="Morin E."/>
            <person name="Murat C."/>
            <person name="Nolan M."/>
            <person name="Ohm R."/>
            <person name="Pangilinan J."/>
            <person name="Pereira M."/>
            <person name="Perotto S."/>
            <person name="Peter M."/>
            <person name="Riley R."/>
            <person name="Sitrit Y."/>
            <person name="Stielow B."/>
            <person name="Szollosi G."/>
            <person name="Zifcakova L."/>
            <person name="Stursova M."/>
            <person name="Spatafora J.W."/>
            <person name="Tedersoo L."/>
            <person name="Vaario L.-M."/>
            <person name="Yamada A."/>
            <person name="Yan M."/>
            <person name="Wang P."/>
            <person name="Xu J."/>
            <person name="Bruns T."/>
            <person name="Baldrian P."/>
            <person name="Vilgalys R."/>
            <person name="Henrissat B."/>
            <person name="Grigoriev I.V."/>
            <person name="Hibbett D."/>
            <person name="Nagy L.G."/>
            <person name="Martin F.M."/>
        </authorList>
    </citation>
    <scope>NUCLEOTIDE SEQUENCE</scope>
    <source>
        <strain evidence="1">Prilba</strain>
    </source>
</reference>